<keyword evidence="2" id="KW-1185">Reference proteome</keyword>
<evidence type="ECO:0000313" key="1">
    <source>
        <dbReference type="EMBL" id="CAJ0570561.1"/>
    </source>
</evidence>
<evidence type="ECO:0000313" key="2">
    <source>
        <dbReference type="Proteomes" id="UP001177023"/>
    </source>
</evidence>
<organism evidence="1 2">
    <name type="scientific">Mesorhabditis spiculigera</name>
    <dbReference type="NCBI Taxonomy" id="96644"/>
    <lineage>
        <taxon>Eukaryota</taxon>
        <taxon>Metazoa</taxon>
        <taxon>Ecdysozoa</taxon>
        <taxon>Nematoda</taxon>
        <taxon>Chromadorea</taxon>
        <taxon>Rhabditida</taxon>
        <taxon>Rhabditina</taxon>
        <taxon>Rhabditomorpha</taxon>
        <taxon>Rhabditoidea</taxon>
        <taxon>Rhabditidae</taxon>
        <taxon>Mesorhabditinae</taxon>
        <taxon>Mesorhabditis</taxon>
    </lineage>
</organism>
<sequence length="444" mass="48655">MQGGNLDIISATEALSSWPVEDAVIVLFTGSDQSKFPAAGRGYNKIAQTIQTSTVQPTSEEPTSTTITTTDVYYPPSCGLCILLDASVEGWETYPTQVEYMIQLALPIIQQAVAAPYGFSICVKIFGQGDSVRRCSSDYKWLITRWEELNQNVSMANAGNTTIADQMASLSLWRSCADSDREIALIFTNSDQAEVDAVPPFYGSNTLVRYGHAFSGANLGRIAHPVGLPLTETMLHAADEYCRYQLEPSDSPTFPPDPTPYPTGPTLPTPSAEFCMLIFILDGSIEALDSFGEQITLMTEAAITMFKELQDLRFSLVIAGGVVGQSEFDIDNAFHSYTNVYWYYDYVFAVGRKNVTRLAALNHTIADTLATLRGELYPDLGAAFFFSNSPQAEVDAIPTSDFRRQLYGYSLAGADLSRIAKPFQIPLTEDTIADFRDLFCLGPG</sequence>
<dbReference type="AlphaFoldDB" id="A0AA36CMA0"/>
<feature type="non-terminal residue" evidence="1">
    <location>
        <position position="1"/>
    </location>
</feature>
<comment type="caution">
    <text evidence="1">The sequence shown here is derived from an EMBL/GenBank/DDBJ whole genome shotgun (WGS) entry which is preliminary data.</text>
</comment>
<gene>
    <name evidence="1" type="ORF">MSPICULIGERA_LOCUS8998</name>
</gene>
<reference evidence="1" key="1">
    <citation type="submission" date="2023-06" db="EMBL/GenBank/DDBJ databases">
        <authorList>
            <person name="Delattre M."/>
        </authorList>
    </citation>
    <scope>NUCLEOTIDE SEQUENCE</scope>
    <source>
        <strain evidence="1">AF72</strain>
    </source>
</reference>
<name>A0AA36CMA0_9BILA</name>
<protein>
    <submittedName>
        <fullName evidence="1">Uncharacterized protein</fullName>
    </submittedName>
</protein>
<dbReference type="EMBL" id="CATQJA010002398">
    <property type="protein sequence ID" value="CAJ0570561.1"/>
    <property type="molecule type" value="Genomic_DNA"/>
</dbReference>
<proteinExistence type="predicted"/>
<accession>A0AA36CMA0</accession>
<dbReference type="Proteomes" id="UP001177023">
    <property type="component" value="Unassembled WGS sequence"/>
</dbReference>